<proteinExistence type="predicted"/>
<organism evidence="1 2">
    <name type="scientific">Holtiella tumoricola</name>
    <dbReference type="NCBI Taxonomy" id="3018743"/>
    <lineage>
        <taxon>Bacteria</taxon>
        <taxon>Bacillati</taxon>
        <taxon>Bacillota</taxon>
        <taxon>Clostridia</taxon>
        <taxon>Lachnospirales</taxon>
        <taxon>Cellulosilyticaceae</taxon>
        <taxon>Holtiella</taxon>
    </lineage>
</organism>
<sequence length="192" mass="22360">MIYLAPYEELRTKKIYVIEPFFNTSIPTLLLGQDCTRIRFEDNSEQIYPESIKDVIDHLLAAYHIPSTLLRNRALRMLPSSIQSPIPLTPIDVFLPYKAREVHTKNNWCTGYINLAALSGFKDLHTFILKNGQEITHLSSLQCLKSKFQASYILHDHFLLHVFPHMRLDFEPNIVDYSYTLEYLTSISKKNN</sequence>
<keyword evidence="2" id="KW-1185">Reference proteome</keyword>
<name>A0AA42DRX1_9FIRM</name>
<dbReference type="EMBL" id="JAQIFT010000066">
    <property type="protein sequence ID" value="MDA3733584.1"/>
    <property type="molecule type" value="Genomic_DNA"/>
</dbReference>
<accession>A0AA42DRX1</accession>
<comment type="caution">
    <text evidence="1">The sequence shown here is derived from an EMBL/GenBank/DDBJ whole genome shotgun (WGS) entry which is preliminary data.</text>
</comment>
<evidence type="ECO:0000313" key="2">
    <source>
        <dbReference type="Proteomes" id="UP001169242"/>
    </source>
</evidence>
<gene>
    <name evidence="1" type="ORF">PBV87_19075</name>
</gene>
<dbReference type="Proteomes" id="UP001169242">
    <property type="component" value="Unassembled WGS sequence"/>
</dbReference>
<reference evidence="1" key="1">
    <citation type="journal article" date="2023" name="Int. J. Syst. Evol. Microbiol.">
        <title>&lt;i&gt;Holtiella tumoricola&lt;/i&gt; gen. nov. sp. nov., isolated from a human clinical sample.</title>
        <authorList>
            <person name="Allen-Vercoe E."/>
            <person name="Daigneault M.C."/>
            <person name="Vancuren S.J."/>
            <person name="Cochrane K."/>
            <person name="O'Neal L.L."/>
            <person name="Sankaranarayanan K."/>
            <person name="Lawson P.A."/>
        </authorList>
    </citation>
    <scope>NUCLEOTIDE SEQUENCE</scope>
    <source>
        <strain evidence="1">CC70A</strain>
    </source>
</reference>
<evidence type="ECO:0000313" key="1">
    <source>
        <dbReference type="EMBL" id="MDA3733584.1"/>
    </source>
</evidence>
<dbReference type="AlphaFoldDB" id="A0AA42DRX1"/>
<protein>
    <submittedName>
        <fullName evidence="1">Uncharacterized protein</fullName>
    </submittedName>
</protein>
<dbReference type="RefSeq" id="WP_271013389.1">
    <property type="nucleotide sequence ID" value="NZ_JAQIFT010000066.1"/>
</dbReference>